<evidence type="ECO:0000256" key="6">
    <source>
        <dbReference type="SAM" id="MobiDB-lite"/>
    </source>
</evidence>
<evidence type="ECO:0000256" key="3">
    <source>
        <dbReference type="ARBA" id="ARBA00022771"/>
    </source>
</evidence>
<dbReference type="SUPFAM" id="SSF49493">
    <property type="entry name" value="HSP40/DnaJ peptide-binding domain"/>
    <property type="match status" value="2"/>
</dbReference>
<dbReference type="InterPro" id="IPR001305">
    <property type="entry name" value="HSP_DnaJ_Cys-rich_dom"/>
</dbReference>
<dbReference type="SMART" id="SM00271">
    <property type="entry name" value="DnaJ"/>
    <property type="match status" value="1"/>
</dbReference>
<evidence type="ECO:0000256" key="1">
    <source>
        <dbReference type="ARBA" id="ARBA00022723"/>
    </source>
</evidence>
<dbReference type="FunFam" id="2.10.230.10:FF:000010">
    <property type="entry name" value="Heat shock protein DnaJ, putative"/>
    <property type="match status" value="1"/>
</dbReference>
<dbReference type="InterPro" id="IPR002939">
    <property type="entry name" value="DnaJ_C"/>
</dbReference>
<evidence type="ECO:0000256" key="4">
    <source>
        <dbReference type="ARBA" id="ARBA00022833"/>
    </source>
</evidence>
<protein>
    <submittedName>
        <fullName evidence="9">Uncharacterized protein</fullName>
    </submittedName>
</protein>
<dbReference type="InterPro" id="IPR036869">
    <property type="entry name" value="J_dom_sf"/>
</dbReference>
<dbReference type="GO" id="GO:0009408">
    <property type="term" value="P:response to heat"/>
    <property type="evidence" value="ECO:0007669"/>
    <property type="project" value="InterPro"/>
</dbReference>
<dbReference type="Pfam" id="PF00684">
    <property type="entry name" value="DnaJ_CXXCXGXG"/>
    <property type="match status" value="1"/>
</dbReference>
<dbReference type="InterPro" id="IPR018253">
    <property type="entry name" value="DnaJ_domain_CS"/>
</dbReference>
<reference evidence="10" key="1">
    <citation type="journal article" date="2018" name="Nat. Microbiol.">
        <title>Leveraging single-cell genomics to expand the fungal tree of life.</title>
        <authorList>
            <person name="Ahrendt S.R."/>
            <person name="Quandt C.A."/>
            <person name="Ciobanu D."/>
            <person name="Clum A."/>
            <person name="Salamov A."/>
            <person name="Andreopoulos B."/>
            <person name="Cheng J.F."/>
            <person name="Woyke T."/>
            <person name="Pelin A."/>
            <person name="Henrissat B."/>
            <person name="Reynolds N.K."/>
            <person name="Benny G.L."/>
            <person name="Smith M.E."/>
            <person name="James T.Y."/>
            <person name="Grigoriev I.V."/>
        </authorList>
    </citation>
    <scope>NUCLEOTIDE SEQUENCE [LARGE SCALE GENOMIC DNA]</scope>
    <source>
        <strain evidence="10">Benny S71-1</strain>
    </source>
</reference>
<evidence type="ECO:0000259" key="8">
    <source>
        <dbReference type="PROSITE" id="PS51188"/>
    </source>
</evidence>
<dbReference type="GO" id="GO:0051082">
    <property type="term" value="F:unfolded protein binding"/>
    <property type="evidence" value="ECO:0007669"/>
    <property type="project" value="InterPro"/>
</dbReference>
<dbReference type="OrthoDB" id="550424at2759"/>
<dbReference type="Gene3D" id="2.10.230.10">
    <property type="entry name" value="Heat shock protein DnaJ, cysteine-rich domain"/>
    <property type="match status" value="1"/>
</dbReference>
<name>A0A4P9Z5R7_9FUNG</name>
<dbReference type="SUPFAM" id="SSF57938">
    <property type="entry name" value="DnaJ/Hsp40 cysteine-rich domain"/>
    <property type="match status" value="1"/>
</dbReference>
<evidence type="ECO:0000256" key="2">
    <source>
        <dbReference type="ARBA" id="ARBA00022737"/>
    </source>
</evidence>
<dbReference type="GO" id="GO:0005524">
    <property type="term" value="F:ATP binding"/>
    <property type="evidence" value="ECO:0007669"/>
    <property type="project" value="InterPro"/>
</dbReference>
<dbReference type="InterPro" id="IPR036410">
    <property type="entry name" value="HSP_DnaJ_Cys-rich_dom_sf"/>
</dbReference>
<dbReference type="Gene3D" id="2.60.260.20">
    <property type="entry name" value="Urease metallochaperone UreE, N-terminal domain"/>
    <property type="match status" value="2"/>
</dbReference>
<dbReference type="PROSITE" id="PS51188">
    <property type="entry name" value="ZF_CR"/>
    <property type="match status" value="1"/>
</dbReference>
<dbReference type="FunFam" id="1.10.287.110:FF:000041">
    <property type="entry name" value="Chaperone protein DNAj, putative"/>
    <property type="match status" value="1"/>
</dbReference>
<dbReference type="EMBL" id="KZ989261">
    <property type="protein sequence ID" value="RKP27151.1"/>
    <property type="molecule type" value="Genomic_DNA"/>
</dbReference>
<keyword evidence="1 5" id="KW-0479">Metal-binding</keyword>
<dbReference type="CDD" id="cd10747">
    <property type="entry name" value="DnaJ_C"/>
    <property type="match status" value="1"/>
</dbReference>
<dbReference type="InterPro" id="IPR012724">
    <property type="entry name" value="DnaJ"/>
</dbReference>
<dbReference type="PANTHER" id="PTHR43888">
    <property type="entry name" value="DNAJ-LIKE-2, ISOFORM A-RELATED"/>
    <property type="match status" value="1"/>
</dbReference>
<dbReference type="InterPro" id="IPR001623">
    <property type="entry name" value="DnaJ_domain"/>
</dbReference>
<dbReference type="InterPro" id="IPR044713">
    <property type="entry name" value="DNJA1/2-like"/>
</dbReference>
<dbReference type="Pfam" id="PF01556">
    <property type="entry name" value="DnaJ_C"/>
    <property type="match status" value="1"/>
</dbReference>
<feature type="domain" description="CR-type" evidence="8">
    <location>
        <begin position="125"/>
        <end position="208"/>
    </location>
</feature>
<dbReference type="PROSITE" id="PS00636">
    <property type="entry name" value="DNAJ_1"/>
    <property type="match status" value="1"/>
</dbReference>
<accession>A0A4P9Z5R7</accession>
<dbReference type="PRINTS" id="PR00625">
    <property type="entry name" value="JDOMAIN"/>
</dbReference>
<dbReference type="CDD" id="cd06257">
    <property type="entry name" value="DnaJ"/>
    <property type="match status" value="1"/>
</dbReference>
<dbReference type="HAMAP" id="MF_01152">
    <property type="entry name" value="DnaJ"/>
    <property type="match status" value="1"/>
</dbReference>
<keyword evidence="4 5" id="KW-0862">Zinc</keyword>
<feature type="region of interest" description="Disordered" evidence="6">
    <location>
        <begin position="369"/>
        <end position="407"/>
    </location>
</feature>
<evidence type="ECO:0000259" key="7">
    <source>
        <dbReference type="PROSITE" id="PS50076"/>
    </source>
</evidence>
<dbReference type="GO" id="GO:0008270">
    <property type="term" value="F:zinc ion binding"/>
    <property type="evidence" value="ECO:0007669"/>
    <property type="project" value="UniProtKB-KW"/>
</dbReference>
<evidence type="ECO:0000256" key="5">
    <source>
        <dbReference type="PROSITE-ProRule" id="PRU00546"/>
    </source>
</evidence>
<proteinExistence type="inferred from homology"/>
<dbReference type="GO" id="GO:0006457">
    <property type="term" value="P:protein folding"/>
    <property type="evidence" value="ECO:0007669"/>
    <property type="project" value="InterPro"/>
</dbReference>
<dbReference type="FunFam" id="2.60.260.20:FF:000003">
    <property type="entry name" value="DnaJ subfamily A member 2"/>
    <property type="match status" value="1"/>
</dbReference>
<evidence type="ECO:0000313" key="9">
    <source>
        <dbReference type="EMBL" id="RKP27151.1"/>
    </source>
</evidence>
<dbReference type="Gene3D" id="1.10.287.110">
    <property type="entry name" value="DnaJ domain"/>
    <property type="match status" value="1"/>
</dbReference>
<sequence length="407" mass="44610">MVKETKYYDLLGVSPDASPAELKKGYRKQALIYHPDKNPDEGHKFKEISHAYEVLSDEQKRSIYDRHGEAGLANDGGMGGGMGVSPEDLFAQLFGGGGGRRSGGPRRGKAVLHQLNVSLEDLFQGKTSKLALQKTVLSKGCDGKGGKEGAVRTCTACRGSGVRVTIRQMGMMVQQMQSACDECQGEGEIINAKDRCKECNGRKVKQERKVLEVHIDKGMRAGQRITFHGEGDQAPGIVPGDVVIVLEEKPHERFRRRGDDLFYDAKIDLLTALAGGQFTIDHLDSRQLLVSILPGEVIKPDEVKAVIGEGMPVQRHHNRGNLYVKFSVEFPEPNWATPEQMQQLESILPPRHAIAPPKGKEVEEVVLAQLDASQRSKAERGMNGAPDDDDDDDEGHHHGPGVQCAQQ</sequence>
<feature type="domain" description="J" evidence="7">
    <location>
        <begin position="6"/>
        <end position="68"/>
    </location>
</feature>
<keyword evidence="2" id="KW-0677">Repeat</keyword>
<dbReference type="AlphaFoldDB" id="A0A4P9Z5R7"/>
<organism evidence="9 10">
    <name type="scientific">Syncephalis pseudoplumigaleata</name>
    <dbReference type="NCBI Taxonomy" id="1712513"/>
    <lineage>
        <taxon>Eukaryota</taxon>
        <taxon>Fungi</taxon>
        <taxon>Fungi incertae sedis</taxon>
        <taxon>Zoopagomycota</taxon>
        <taxon>Zoopagomycotina</taxon>
        <taxon>Zoopagomycetes</taxon>
        <taxon>Zoopagales</taxon>
        <taxon>Piptocephalidaceae</taxon>
        <taxon>Syncephalis</taxon>
    </lineage>
</organism>
<gene>
    <name evidence="9" type="ORF">SYNPS1DRAFT_13126</name>
</gene>
<keyword evidence="3 5" id="KW-0863">Zinc-finger</keyword>
<keyword evidence="10" id="KW-1185">Reference proteome</keyword>
<dbReference type="FunFam" id="2.60.260.20:FF:000068">
    <property type="entry name" value="Chaperone protein dnaJ 3"/>
    <property type="match status" value="1"/>
</dbReference>
<dbReference type="InterPro" id="IPR008971">
    <property type="entry name" value="HSP40/DnaJ_pept-bd"/>
</dbReference>
<feature type="zinc finger region" description="CR-type" evidence="5">
    <location>
        <begin position="125"/>
        <end position="208"/>
    </location>
</feature>
<dbReference type="GO" id="GO:0030544">
    <property type="term" value="F:Hsp70 protein binding"/>
    <property type="evidence" value="ECO:0007669"/>
    <property type="project" value="InterPro"/>
</dbReference>
<dbReference type="Proteomes" id="UP000278143">
    <property type="component" value="Unassembled WGS sequence"/>
</dbReference>
<dbReference type="CDD" id="cd10719">
    <property type="entry name" value="DnaJ_zf"/>
    <property type="match status" value="1"/>
</dbReference>
<dbReference type="PROSITE" id="PS50076">
    <property type="entry name" value="DNAJ_2"/>
    <property type="match status" value="1"/>
</dbReference>
<dbReference type="SUPFAM" id="SSF46565">
    <property type="entry name" value="Chaperone J-domain"/>
    <property type="match status" value="1"/>
</dbReference>
<evidence type="ECO:0000313" key="10">
    <source>
        <dbReference type="Proteomes" id="UP000278143"/>
    </source>
</evidence>
<dbReference type="Pfam" id="PF00226">
    <property type="entry name" value="DnaJ"/>
    <property type="match status" value="1"/>
</dbReference>